<evidence type="ECO:0000256" key="1">
    <source>
        <dbReference type="ARBA" id="ARBA00004240"/>
    </source>
</evidence>
<dbReference type="FunFam" id="1.10.260.30:FF:000002">
    <property type="entry name" value="Signal recognition particle 54 kDa protein"/>
    <property type="match status" value="1"/>
</dbReference>
<comment type="caution">
    <text evidence="21">The sequence shown here is derived from an EMBL/GenBank/DDBJ whole genome shotgun (WGS) entry which is preliminary data.</text>
</comment>
<dbReference type="Pfam" id="PF15003">
    <property type="entry name" value="HAUS2"/>
    <property type="match status" value="1"/>
</dbReference>
<dbReference type="SUPFAM" id="SSF52540">
    <property type="entry name" value="P-loop containing nucleoside triphosphate hydrolases"/>
    <property type="match status" value="1"/>
</dbReference>
<dbReference type="GO" id="GO:0007098">
    <property type="term" value="P:centrosome cycle"/>
    <property type="evidence" value="ECO:0007669"/>
    <property type="project" value="InterPro"/>
</dbReference>
<feature type="region of interest" description="Disordered" evidence="19">
    <location>
        <begin position="24"/>
        <end position="64"/>
    </location>
</feature>
<gene>
    <name evidence="21" type="ORF">PLEPLA_LOCUS46134</name>
</gene>
<dbReference type="Pfam" id="PF00448">
    <property type="entry name" value="SRP54"/>
    <property type="match status" value="1"/>
</dbReference>
<evidence type="ECO:0000256" key="3">
    <source>
        <dbReference type="ARBA" id="ARBA00004496"/>
    </source>
</evidence>
<protein>
    <recommendedName>
        <fullName evidence="14">Signal recognition particle subunit SRP54</fullName>
        <ecNumber evidence="16">3.6.5.4</ecNumber>
    </recommendedName>
    <alternativeName>
        <fullName evidence="15">Signal recognition particle 54 kDa protein</fullName>
    </alternativeName>
</protein>
<dbReference type="SMART" id="SM00382">
    <property type="entry name" value="AAA"/>
    <property type="match status" value="1"/>
</dbReference>
<evidence type="ECO:0000256" key="16">
    <source>
        <dbReference type="ARBA" id="ARBA00035672"/>
    </source>
</evidence>
<dbReference type="GO" id="GO:0006616">
    <property type="term" value="P:SRP-dependent cotranslational protein targeting to membrane, translocation"/>
    <property type="evidence" value="ECO:0007669"/>
    <property type="project" value="TreeGrafter"/>
</dbReference>
<keyword evidence="5" id="KW-0963">Cytoplasm</keyword>
<dbReference type="InterPro" id="IPR022941">
    <property type="entry name" value="SRP54"/>
</dbReference>
<sequence>MRLISYPDRMLTAEVPGAVDEYNRDFSRRRNTGRRGNRRRRNRKKTREQKKRSPNNKEKRDKMHQWDLSLFSVTPAASLLSRCVSRGAVCQEEIDSVSSKRSPAFSSHLQEAEQRIRAVKQLDELHLEAELLQVVKESADVTHSRSLAGRFQMLQMLSDHLQQLLKELNSLRQRLTTPPGHTHLPVHAHLHRCVLEVVKMSLDFMETLEEKLDSVHSCSSTTDRLSQLSSSLAQLLAQTADLQNLSNQLGGFPQHTVETHTRIHSDVIMVLADLGRKITSALRSLSNATIINEEVLNAMLKEVCAALLEADVNIKLVKQLRENVKSAIDLEEMASGLNKRRMIQHAVFKELVKLVDPGVKAWTPTKGKNNVIMFVGLQGSGKTTTCSKLAYYYQRKGWKTCLICADTFRAGAFDQLKQNATKARIPFYGSYTEMDPVVIAYEGVDKFKNENFEIIIVDTSGRHKQEDSLFEEMLQVSNAVQPDNIVYVMDASIGQACESQAKAFKDKVEVASVIVTKLDGHAKGGGALSAVAATRSPIIFIGTGEHIDDLEPFKTQPFISKLLGMGDIEGLIDRVNELKLDDNEELIDKLKHGQFTLRDMYEQFQNIMKMGPFGQIMGMIPGFGTDFMSKGNEQESMSRLKKLMTIMDSMNDQELDSKDGAKLFSKQPNRIQRVARGSGVATRDVQELLTQYTKFAQMVKKMGGIKGLFKGGDMSKNVNPSQMAKLNQQMAKMMDPRVLHHMGGMAGLQSMMRQFQQGAAGNMKGMMGFNNM</sequence>
<evidence type="ECO:0000256" key="15">
    <source>
        <dbReference type="ARBA" id="ARBA00034907"/>
    </source>
</evidence>
<dbReference type="GO" id="GO:0030942">
    <property type="term" value="F:endoplasmic reticulum signal peptide binding"/>
    <property type="evidence" value="ECO:0007669"/>
    <property type="project" value="TreeGrafter"/>
</dbReference>
<dbReference type="Gene3D" id="1.20.120.140">
    <property type="entry name" value="Signal recognition particle SRP54, nucleotide-binding domain"/>
    <property type="match status" value="1"/>
</dbReference>
<comment type="subcellular location">
    <subcellularLocation>
        <location evidence="3">Cytoplasm</location>
    </subcellularLocation>
    <subcellularLocation>
        <location evidence="1">Endoplasmic reticulum</location>
    </subcellularLocation>
    <subcellularLocation>
        <location evidence="2">Nucleus speckle</location>
    </subcellularLocation>
</comment>
<dbReference type="InterPro" id="IPR013822">
    <property type="entry name" value="Signal_recog_particl_SRP54_hlx"/>
</dbReference>
<dbReference type="Pfam" id="PF02978">
    <property type="entry name" value="SRP_SPB"/>
    <property type="match status" value="1"/>
</dbReference>
<evidence type="ECO:0000256" key="19">
    <source>
        <dbReference type="SAM" id="MobiDB-lite"/>
    </source>
</evidence>
<comment type="catalytic activity">
    <reaction evidence="18">
        <text>GTP + H2O = GDP + phosphate + H(+)</text>
        <dbReference type="Rhea" id="RHEA:19669"/>
        <dbReference type="ChEBI" id="CHEBI:15377"/>
        <dbReference type="ChEBI" id="CHEBI:15378"/>
        <dbReference type="ChEBI" id="CHEBI:37565"/>
        <dbReference type="ChEBI" id="CHEBI:43474"/>
        <dbReference type="ChEBI" id="CHEBI:58189"/>
        <dbReference type="EC" id="3.6.5.4"/>
    </reaction>
    <physiologicalReaction direction="left-to-right" evidence="18">
        <dbReference type="Rhea" id="RHEA:19670"/>
    </physiologicalReaction>
</comment>
<evidence type="ECO:0000259" key="20">
    <source>
        <dbReference type="PROSITE" id="PS00300"/>
    </source>
</evidence>
<dbReference type="InterPro" id="IPR036225">
    <property type="entry name" value="SRP/SRP_N"/>
</dbReference>
<keyword evidence="22" id="KW-1185">Reference proteome</keyword>
<dbReference type="InterPro" id="IPR028346">
    <property type="entry name" value="HAUS2"/>
</dbReference>
<evidence type="ECO:0000256" key="8">
    <source>
        <dbReference type="ARBA" id="ARBA00022824"/>
    </source>
</evidence>
<evidence type="ECO:0000256" key="13">
    <source>
        <dbReference type="ARBA" id="ARBA00023274"/>
    </source>
</evidence>
<keyword evidence="9" id="KW-0694">RNA-binding</keyword>
<evidence type="ECO:0000256" key="14">
    <source>
        <dbReference type="ARBA" id="ARBA00034832"/>
    </source>
</evidence>
<dbReference type="GO" id="GO:0051225">
    <property type="term" value="P:spindle assembly"/>
    <property type="evidence" value="ECO:0007669"/>
    <property type="project" value="InterPro"/>
</dbReference>
<dbReference type="EC" id="3.6.5.4" evidence="16"/>
<keyword evidence="13" id="KW-0687">Ribonucleoprotein</keyword>
<dbReference type="PRINTS" id="PR02088">
    <property type="entry name" value="HAUSAUGMINL2"/>
</dbReference>
<feature type="compositionally biased region" description="Basic and acidic residues" evidence="19">
    <location>
        <begin position="55"/>
        <end position="64"/>
    </location>
</feature>
<keyword evidence="6" id="KW-0547">Nucleotide-binding</keyword>
<dbReference type="GO" id="GO:0005525">
    <property type="term" value="F:GTP binding"/>
    <property type="evidence" value="ECO:0007669"/>
    <property type="project" value="UniProtKB-KW"/>
</dbReference>
<evidence type="ECO:0000313" key="21">
    <source>
        <dbReference type="EMBL" id="CAB1458304.1"/>
    </source>
</evidence>
<dbReference type="SMART" id="SM00963">
    <property type="entry name" value="SRP54_N"/>
    <property type="match status" value="1"/>
</dbReference>
<keyword evidence="7" id="KW-0378">Hydrolase</keyword>
<dbReference type="FunFam" id="3.40.50.300:FF:000022">
    <property type="entry name" value="Signal recognition particle 54 kDa subunit"/>
    <property type="match status" value="1"/>
</dbReference>
<proteinExistence type="inferred from homology"/>
<keyword evidence="10" id="KW-0342">GTP-binding</keyword>
<dbReference type="GO" id="GO:0005829">
    <property type="term" value="C:cytosol"/>
    <property type="evidence" value="ECO:0007669"/>
    <property type="project" value="TreeGrafter"/>
</dbReference>
<dbReference type="InterPro" id="IPR000897">
    <property type="entry name" value="SRP54_GTPase_dom"/>
</dbReference>
<dbReference type="InterPro" id="IPR006325">
    <property type="entry name" value="SRP54_euk"/>
</dbReference>
<dbReference type="SMART" id="SM00962">
    <property type="entry name" value="SRP54"/>
    <property type="match status" value="1"/>
</dbReference>
<keyword evidence="11" id="KW-0733">Signal recognition particle</keyword>
<dbReference type="InterPro" id="IPR027417">
    <property type="entry name" value="P-loop_NTPase"/>
</dbReference>
<dbReference type="Proteomes" id="UP001153269">
    <property type="component" value="Unassembled WGS sequence"/>
</dbReference>
<evidence type="ECO:0000256" key="7">
    <source>
        <dbReference type="ARBA" id="ARBA00022801"/>
    </source>
</evidence>
<dbReference type="NCBIfam" id="TIGR01425">
    <property type="entry name" value="SRP54_euk"/>
    <property type="match status" value="1"/>
</dbReference>
<dbReference type="InterPro" id="IPR003593">
    <property type="entry name" value="AAA+_ATPase"/>
</dbReference>
<comment type="function">
    <text evidence="17">Component of the signal recognition particle (SRP) complex, a ribonucleoprotein complex that mediates the cotranslational targeting of secretory and membrane proteins to the endoplasmic reticulum (ER). As part of the SRP complex, associates with the SRP receptor (SR) component SRPRA to target secretory proteins to the endoplasmic reticulum membrane. Binds to the signal sequence of presecretory proteins when they emerge from the ribosomes. Displays basal GTPase activity, and stimulates reciprocal GTPase activation of the SR subunit SRPRA. Forms a guanosine 5'-triphosphate (GTP)-dependent complex with the SR subunit SRPRA. SR compaction and GTPase mediated rearrangement of SR drive SRP-mediated cotranslational protein translocation into the ER. Requires the presence of SRP9/SRP14 and/or SRP19 to stably interact with RNA. Plays a role in proliferation and differentiation of granulocytic cells, neutrophils migration capacity and exocrine pancreas development.</text>
</comment>
<dbReference type="Gene3D" id="3.40.50.300">
    <property type="entry name" value="P-loop containing nucleotide triphosphate hydrolases"/>
    <property type="match status" value="1"/>
</dbReference>
<evidence type="ECO:0000256" key="6">
    <source>
        <dbReference type="ARBA" id="ARBA00022741"/>
    </source>
</evidence>
<dbReference type="Pfam" id="PF02881">
    <property type="entry name" value="SRP54_N"/>
    <property type="match status" value="1"/>
</dbReference>
<dbReference type="EMBL" id="CADEAL010004382">
    <property type="protein sequence ID" value="CAB1458304.1"/>
    <property type="molecule type" value="Genomic_DNA"/>
</dbReference>
<dbReference type="GO" id="GO:0005786">
    <property type="term" value="C:signal recognition particle, endoplasmic reticulum targeting"/>
    <property type="evidence" value="ECO:0007669"/>
    <property type="project" value="UniProtKB-KW"/>
</dbReference>
<evidence type="ECO:0000256" key="10">
    <source>
        <dbReference type="ARBA" id="ARBA00023134"/>
    </source>
</evidence>
<evidence type="ECO:0000256" key="17">
    <source>
        <dbReference type="ARBA" id="ARBA00045747"/>
    </source>
</evidence>
<dbReference type="GO" id="GO:0016607">
    <property type="term" value="C:nuclear speck"/>
    <property type="evidence" value="ECO:0007669"/>
    <property type="project" value="UniProtKB-SubCell"/>
</dbReference>
<dbReference type="GO" id="GO:0003924">
    <property type="term" value="F:GTPase activity"/>
    <property type="evidence" value="ECO:0007669"/>
    <property type="project" value="InterPro"/>
</dbReference>
<dbReference type="GO" id="GO:0070652">
    <property type="term" value="C:HAUS complex"/>
    <property type="evidence" value="ECO:0007669"/>
    <property type="project" value="InterPro"/>
</dbReference>
<feature type="compositionally biased region" description="Basic residues" evidence="19">
    <location>
        <begin position="29"/>
        <end position="54"/>
    </location>
</feature>
<dbReference type="InterPro" id="IPR036891">
    <property type="entry name" value="Signal_recog_part_SRP54_M_sf"/>
</dbReference>
<dbReference type="InterPro" id="IPR026242">
    <property type="entry name" value="HAUS2_metazoa"/>
</dbReference>
<dbReference type="CDD" id="cd17875">
    <property type="entry name" value="SRP54_G"/>
    <property type="match status" value="1"/>
</dbReference>
<evidence type="ECO:0000256" key="11">
    <source>
        <dbReference type="ARBA" id="ARBA00023135"/>
    </source>
</evidence>
<dbReference type="PROSITE" id="PS00300">
    <property type="entry name" value="SRP54"/>
    <property type="match status" value="1"/>
</dbReference>
<dbReference type="GO" id="GO:0008312">
    <property type="term" value="F:7S RNA binding"/>
    <property type="evidence" value="ECO:0007669"/>
    <property type="project" value="InterPro"/>
</dbReference>
<dbReference type="AlphaFoldDB" id="A0A9N7VYS9"/>
<keyword evidence="12" id="KW-0539">Nucleus</keyword>
<dbReference type="HAMAP" id="MF_00306">
    <property type="entry name" value="SRP54"/>
    <property type="match status" value="1"/>
</dbReference>
<accession>A0A9N7VYS9</accession>
<reference evidence="21" key="1">
    <citation type="submission" date="2020-03" db="EMBL/GenBank/DDBJ databases">
        <authorList>
            <person name="Weist P."/>
        </authorList>
    </citation>
    <scope>NUCLEOTIDE SEQUENCE</scope>
</reference>
<evidence type="ECO:0000256" key="18">
    <source>
        <dbReference type="ARBA" id="ARBA00048157"/>
    </source>
</evidence>
<feature type="domain" description="SRP54-type proteins GTP-binding" evidence="20">
    <location>
        <begin position="537"/>
        <end position="550"/>
    </location>
</feature>
<dbReference type="InterPro" id="IPR004125">
    <property type="entry name" value="Signal_recog_particle_SRP54_M"/>
</dbReference>
<dbReference type="GO" id="GO:0005783">
    <property type="term" value="C:endoplasmic reticulum"/>
    <property type="evidence" value="ECO:0007669"/>
    <property type="project" value="UniProtKB-SubCell"/>
</dbReference>
<evidence type="ECO:0000256" key="5">
    <source>
        <dbReference type="ARBA" id="ARBA00022490"/>
    </source>
</evidence>
<dbReference type="SUPFAM" id="SSF47364">
    <property type="entry name" value="Domain of the SRP/SRP receptor G-proteins"/>
    <property type="match status" value="1"/>
</dbReference>
<organism evidence="21 22">
    <name type="scientific">Pleuronectes platessa</name>
    <name type="common">European plaice</name>
    <dbReference type="NCBI Taxonomy" id="8262"/>
    <lineage>
        <taxon>Eukaryota</taxon>
        <taxon>Metazoa</taxon>
        <taxon>Chordata</taxon>
        <taxon>Craniata</taxon>
        <taxon>Vertebrata</taxon>
        <taxon>Euteleostomi</taxon>
        <taxon>Actinopterygii</taxon>
        <taxon>Neopterygii</taxon>
        <taxon>Teleostei</taxon>
        <taxon>Neoteleostei</taxon>
        <taxon>Acanthomorphata</taxon>
        <taxon>Carangaria</taxon>
        <taxon>Pleuronectiformes</taxon>
        <taxon>Pleuronectoidei</taxon>
        <taxon>Pleuronectidae</taxon>
        <taxon>Pleuronectes</taxon>
    </lineage>
</organism>
<name>A0A9N7VYS9_PLEPL</name>
<evidence type="ECO:0000256" key="9">
    <source>
        <dbReference type="ARBA" id="ARBA00022884"/>
    </source>
</evidence>
<dbReference type="InterPro" id="IPR042101">
    <property type="entry name" value="SRP54_N_sf"/>
</dbReference>
<dbReference type="FunFam" id="1.20.120.140:FF:000003">
    <property type="entry name" value="Signal recognition particle 54 kDa protein"/>
    <property type="match status" value="1"/>
</dbReference>
<comment type="similarity">
    <text evidence="4">Belongs to the GTP-binding SRP family. SRP54 subfamily.</text>
</comment>
<dbReference type="PANTHER" id="PTHR11564">
    <property type="entry name" value="SIGNAL RECOGNITION PARTICLE 54K PROTEIN SRP54"/>
    <property type="match status" value="1"/>
</dbReference>
<evidence type="ECO:0000256" key="2">
    <source>
        <dbReference type="ARBA" id="ARBA00004324"/>
    </source>
</evidence>
<dbReference type="SUPFAM" id="SSF47446">
    <property type="entry name" value="Signal peptide-binding domain"/>
    <property type="match status" value="1"/>
</dbReference>
<evidence type="ECO:0000256" key="4">
    <source>
        <dbReference type="ARBA" id="ARBA00005450"/>
    </source>
</evidence>
<evidence type="ECO:0000256" key="12">
    <source>
        <dbReference type="ARBA" id="ARBA00023242"/>
    </source>
</evidence>
<dbReference type="PANTHER" id="PTHR11564:SF5">
    <property type="entry name" value="SIGNAL RECOGNITION PARTICLE SUBUNIT SRP54"/>
    <property type="match status" value="1"/>
</dbReference>
<dbReference type="Gene3D" id="1.10.260.30">
    <property type="entry name" value="Signal recognition particle, SRP54 subunit, M-domain"/>
    <property type="match status" value="1"/>
</dbReference>
<keyword evidence="8" id="KW-0256">Endoplasmic reticulum</keyword>
<evidence type="ECO:0000313" key="22">
    <source>
        <dbReference type="Proteomes" id="UP001153269"/>
    </source>
</evidence>